<dbReference type="Pfam" id="PF25342">
    <property type="entry name" value="GT_PLOD"/>
    <property type="match status" value="1"/>
</dbReference>
<evidence type="ECO:0000256" key="2">
    <source>
        <dbReference type="ARBA" id="ARBA00001961"/>
    </source>
</evidence>
<keyword evidence="6" id="KW-0479">Metal-binding</keyword>
<feature type="signal peptide" evidence="16">
    <location>
        <begin position="1"/>
        <end position="17"/>
    </location>
</feature>
<evidence type="ECO:0000256" key="12">
    <source>
        <dbReference type="ARBA" id="ARBA00023004"/>
    </source>
</evidence>
<dbReference type="Pfam" id="PF03171">
    <property type="entry name" value="2OG-FeII_Oxy"/>
    <property type="match status" value="1"/>
</dbReference>
<reference evidence="18" key="2">
    <citation type="submission" date="2017-05" db="UniProtKB">
        <authorList>
            <consortium name="EnsemblMetazoa"/>
        </authorList>
    </citation>
    <scope>IDENTIFICATION</scope>
</reference>
<evidence type="ECO:0000256" key="11">
    <source>
        <dbReference type="ARBA" id="ARBA00023002"/>
    </source>
</evidence>
<dbReference type="SUPFAM" id="SSF53448">
    <property type="entry name" value="Nucleotide-diphospho-sugar transferases"/>
    <property type="match status" value="1"/>
</dbReference>
<evidence type="ECO:0000256" key="16">
    <source>
        <dbReference type="SAM" id="SignalP"/>
    </source>
</evidence>
<keyword evidence="7 16" id="KW-0732">Signal</keyword>
<evidence type="ECO:0000256" key="4">
    <source>
        <dbReference type="ARBA" id="ARBA00004427"/>
    </source>
</evidence>
<evidence type="ECO:0000256" key="13">
    <source>
        <dbReference type="ARBA" id="ARBA00023136"/>
    </source>
</evidence>
<dbReference type="EC" id="1.14.11.4" evidence="5"/>
<dbReference type="PROSITE" id="PS51471">
    <property type="entry name" value="FE2OG_OXY"/>
    <property type="match status" value="1"/>
</dbReference>
<dbReference type="InterPro" id="IPR044861">
    <property type="entry name" value="IPNS-like_FE2OG_OXY"/>
</dbReference>
<evidence type="ECO:0000256" key="1">
    <source>
        <dbReference type="ARBA" id="ARBA00001954"/>
    </source>
</evidence>
<evidence type="ECO:0000313" key="19">
    <source>
        <dbReference type="Proteomes" id="UP000007879"/>
    </source>
</evidence>
<keyword evidence="9" id="KW-0847">Vitamin C</keyword>
<dbReference type="GO" id="GO:0008475">
    <property type="term" value="F:procollagen-lysine 5-dioxygenase activity"/>
    <property type="evidence" value="ECO:0007669"/>
    <property type="project" value="UniProtKB-EC"/>
</dbReference>
<dbReference type="InterPro" id="IPR057589">
    <property type="entry name" value="GT_PLOD"/>
</dbReference>
<keyword evidence="13" id="KW-0472">Membrane</keyword>
<evidence type="ECO:0000256" key="9">
    <source>
        <dbReference type="ARBA" id="ARBA00022896"/>
    </source>
</evidence>
<reference evidence="19" key="1">
    <citation type="journal article" date="2010" name="Nature">
        <title>The Amphimedon queenslandica genome and the evolution of animal complexity.</title>
        <authorList>
            <person name="Srivastava M."/>
            <person name="Simakov O."/>
            <person name="Chapman J."/>
            <person name="Fahey B."/>
            <person name="Gauthier M.E."/>
            <person name="Mitros T."/>
            <person name="Richards G.S."/>
            <person name="Conaco C."/>
            <person name="Dacre M."/>
            <person name="Hellsten U."/>
            <person name="Larroux C."/>
            <person name="Putnam N.H."/>
            <person name="Stanke M."/>
            <person name="Adamska M."/>
            <person name="Darling A."/>
            <person name="Degnan S.M."/>
            <person name="Oakley T.H."/>
            <person name="Plachetzki D.C."/>
            <person name="Zhai Y."/>
            <person name="Adamski M."/>
            <person name="Calcino A."/>
            <person name="Cummins S.F."/>
            <person name="Goodstein D.M."/>
            <person name="Harris C."/>
            <person name="Jackson D.J."/>
            <person name="Leys S.P."/>
            <person name="Shu S."/>
            <person name="Woodcroft B.J."/>
            <person name="Vervoort M."/>
            <person name="Kosik K.S."/>
            <person name="Manning G."/>
            <person name="Degnan B.M."/>
            <person name="Rokhsar D.S."/>
        </authorList>
    </citation>
    <scope>NUCLEOTIDE SEQUENCE [LARGE SCALE GENOMIC DNA]</scope>
</reference>
<dbReference type="InterPro" id="IPR005123">
    <property type="entry name" value="Oxoglu/Fe-dep_dioxygenase_dom"/>
</dbReference>
<dbReference type="PANTHER" id="PTHR10730">
    <property type="entry name" value="PROCOLLAGEN-LYSINE,2-OXOGLUTARATE 5-DIOXYGENASE/GLYCOSYLTRANSFERASE 25 FAMILY MEMBER"/>
    <property type="match status" value="1"/>
</dbReference>
<dbReference type="InterPro" id="IPR029044">
    <property type="entry name" value="Nucleotide-diphossugar_trans"/>
</dbReference>
<dbReference type="GO" id="GO:0005789">
    <property type="term" value="C:endoplasmic reticulum membrane"/>
    <property type="evidence" value="ECO:0007669"/>
    <property type="project" value="UniProtKB-SubCell"/>
</dbReference>
<evidence type="ECO:0000256" key="14">
    <source>
        <dbReference type="ARBA" id="ARBA00023180"/>
    </source>
</evidence>
<keyword evidence="11" id="KW-0560">Oxidoreductase</keyword>
<dbReference type="Proteomes" id="UP000007879">
    <property type="component" value="Unassembled WGS sequence"/>
</dbReference>
<comment type="cofactor">
    <cofactor evidence="2">
        <name>L-ascorbate</name>
        <dbReference type="ChEBI" id="CHEBI:38290"/>
    </cofactor>
</comment>
<dbReference type="GO" id="GO:0031418">
    <property type="term" value="F:L-ascorbic acid binding"/>
    <property type="evidence" value="ECO:0007669"/>
    <property type="project" value="UniProtKB-KW"/>
</dbReference>
<name>A0A1X7UHW9_AMPQE</name>
<comment type="catalytic activity">
    <reaction evidence="15">
        <text>L-lysyl-[collagen] + 2-oxoglutarate + O2 = (5R)-5-hydroxy-L-lysyl-[collagen] + succinate + CO2</text>
        <dbReference type="Rhea" id="RHEA:16569"/>
        <dbReference type="Rhea" id="RHEA-COMP:12751"/>
        <dbReference type="Rhea" id="RHEA-COMP:12752"/>
        <dbReference type="ChEBI" id="CHEBI:15379"/>
        <dbReference type="ChEBI" id="CHEBI:16526"/>
        <dbReference type="ChEBI" id="CHEBI:16810"/>
        <dbReference type="ChEBI" id="CHEBI:29969"/>
        <dbReference type="ChEBI" id="CHEBI:30031"/>
        <dbReference type="ChEBI" id="CHEBI:133442"/>
        <dbReference type="EC" id="1.14.11.4"/>
    </reaction>
</comment>
<evidence type="ECO:0000256" key="10">
    <source>
        <dbReference type="ARBA" id="ARBA00022964"/>
    </source>
</evidence>
<organism evidence="18">
    <name type="scientific">Amphimedon queenslandica</name>
    <name type="common">Sponge</name>
    <dbReference type="NCBI Taxonomy" id="400682"/>
    <lineage>
        <taxon>Eukaryota</taxon>
        <taxon>Metazoa</taxon>
        <taxon>Porifera</taxon>
        <taxon>Demospongiae</taxon>
        <taxon>Heteroscleromorpha</taxon>
        <taxon>Haplosclerida</taxon>
        <taxon>Niphatidae</taxon>
        <taxon>Amphimedon</taxon>
    </lineage>
</organism>
<keyword evidence="8" id="KW-0256">Endoplasmic reticulum</keyword>
<evidence type="ECO:0000256" key="5">
    <source>
        <dbReference type="ARBA" id="ARBA00012264"/>
    </source>
</evidence>
<dbReference type="PROSITE" id="PS01325">
    <property type="entry name" value="LYS_HYDROXYLASE"/>
    <property type="match status" value="1"/>
</dbReference>
<dbReference type="FunCoup" id="A0A1X7UHW9">
    <property type="interactions" value="28"/>
</dbReference>
<comment type="subcellular location">
    <subcellularLocation>
        <location evidence="3">Endoplasmic reticulum membrane</location>
        <topology evidence="3">Peripheral membrane protein</topology>
        <orientation evidence="3">Lumenal side</orientation>
    </subcellularLocation>
    <subcellularLocation>
        <location evidence="4">Rough endoplasmic reticulum</location>
    </subcellularLocation>
</comment>
<dbReference type="GO" id="GO:0005506">
    <property type="term" value="F:iron ion binding"/>
    <property type="evidence" value="ECO:0007669"/>
    <property type="project" value="InterPro"/>
</dbReference>
<dbReference type="InterPro" id="IPR050757">
    <property type="entry name" value="Collagen_mod_GT25"/>
</dbReference>
<protein>
    <recommendedName>
        <fullName evidence="5">procollagen-lysine 5-dioxygenase</fullName>
        <ecNumber evidence="5">1.14.11.4</ecNumber>
    </recommendedName>
</protein>
<dbReference type="GO" id="GO:0005791">
    <property type="term" value="C:rough endoplasmic reticulum"/>
    <property type="evidence" value="ECO:0007669"/>
    <property type="project" value="UniProtKB-SubCell"/>
</dbReference>
<dbReference type="KEGG" id="aqu:100636459"/>
<dbReference type="STRING" id="400682.A0A1X7UHW9"/>
<accession>A0A1X7UHW9</accession>
<dbReference type="InParanoid" id="A0A1X7UHW9"/>
<dbReference type="InterPro" id="IPR001006">
    <property type="entry name" value="Procol_lys_dOase"/>
</dbReference>
<dbReference type="PANTHER" id="PTHR10730:SF45">
    <property type="entry name" value="PROCOLLAGEN-LYSINE,2-OXOGLUTARATE 5-DIOXYGENASE"/>
    <property type="match status" value="1"/>
</dbReference>
<evidence type="ECO:0000256" key="3">
    <source>
        <dbReference type="ARBA" id="ARBA00004367"/>
    </source>
</evidence>
<dbReference type="SMART" id="SM00702">
    <property type="entry name" value="P4Hc"/>
    <property type="match status" value="1"/>
</dbReference>
<comment type="cofactor">
    <cofactor evidence="1">
        <name>Fe(2+)</name>
        <dbReference type="ChEBI" id="CHEBI:29033"/>
    </cofactor>
</comment>
<evidence type="ECO:0000259" key="17">
    <source>
        <dbReference type="PROSITE" id="PS51471"/>
    </source>
</evidence>
<dbReference type="OrthoDB" id="69177at2759"/>
<keyword evidence="10" id="KW-0223">Dioxygenase</keyword>
<keyword evidence="12" id="KW-0408">Iron</keyword>
<dbReference type="EnsemblMetazoa" id="Aqu2.1.27255_001">
    <property type="protein sequence ID" value="Aqu2.1.27255_001"/>
    <property type="gene ID" value="Aqu2.1.27255"/>
</dbReference>
<feature type="domain" description="Fe2OG dioxygenase" evidence="17">
    <location>
        <begin position="633"/>
        <end position="724"/>
    </location>
</feature>
<evidence type="ECO:0000313" key="18">
    <source>
        <dbReference type="EnsemblMetazoa" id="Aqu2.1.27255_001"/>
    </source>
</evidence>
<dbReference type="EnsemblMetazoa" id="XM_019998555.1">
    <property type="protein sequence ID" value="XP_019854114.1"/>
    <property type="gene ID" value="LOC100636459"/>
</dbReference>
<dbReference type="AlphaFoldDB" id="A0A1X7UHW9"/>
<proteinExistence type="predicted"/>
<dbReference type="InterPro" id="IPR006620">
    <property type="entry name" value="Pro_4_hyd_alph"/>
</dbReference>
<evidence type="ECO:0000256" key="15">
    <source>
        <dbReference type="ARBA" id="ARBA00047930"/>
    </source>
</evidence>
<gene>
    <name evidence="18" type="primary">100636459</name>
</gene>
<evidence type="ECO:0000256" key="6">
    <source>
        <dbReference type="ARBA" id="ARBA00022723"/>
    </source>
</evidence>
<dbReference type="Gene3D" id="2.60.120.620">
    <property type="entry name" value="q2cbj1_9rhob like domain"/>
    <property type="match status" value="1"/>
</dbReference>
<keyword evidence="19" id="KW-1185">Reference proteome</keyword>
<sequence>MLLTFLSLLCLSTYSMSLELKVITVATEETDGFKRFMKSAAYYGISVEIVGMGEEWKGGDIQRYPGGGFKLNLLKPVLEKWRERKDLVVMFVDSYDVIFAANSEKILEKFKDFRTNLVFSAEQFCWPDQSLASRYPKVGLGKRFLCSGGYIGYASQMYSIITDSEISDTDDDQLFYTKIYLDPHKRDKYGMRLDHRSHIFQNLNGAEDEIDLHVTSNESYATNTLYNTRAAILHGNGGSKNFLNFLGNYIPNQYNVDEGCLHCSEGLHELPEDSSKWPTVFVGLFVMSPTPFLREAILKSLSELNYPKNLIHLWVYNKNSYHEDLLSKWSDEVKSEYASVQYTGSYRDITEIEARTTAMKESLSKKSDYYLMLDSTGVFDDPDALRKLITLNKHVIAPILGRPDKYWTNFWGSIAKDGFYARSRDYFVIVESKRKGIWNVPFISTAILFEGEWLLKRSTDAKGLPSFASEEFEPDMALCQWMRNNGHFMYVSNLQKYGHLISTSNYEIHHLHNDIYNIFENRQEWEKKYLHENYSVALNAGPDDISQPCTDVYWFPLLSPAYTKEIIEELEKFGKWSNGENDDPRLDGGYENVPTRDIHMNQVGFEKQWLDILAKYVVPIQIKVFPGYYSRARADLNFVVKYHPQGQPDLRPHHDSSTFTINVALTRPGIDHQGGGCRFVRQNCSVVDTKLGWALMHPGRLTHYHEGLPTTSGTRYIMVSFVDP</sequence>
<dbReference type="eggNOG" id="KOG1971">
    <property type="taxonomic scope" value="Eukaryota"/>
</dbReference>
<evidence type="ECO:0000256" key="8">
    <source>
        <dbReference type="ARBA" id="ARBA00022824"/>
    </source>
</evidence>
<feature type="chain" id="PRO_5013344638" description="procollagen-lysine 5-dioxygenase" evidence="16">
    <location>
        <begin position="18"/>
        <end position="724"/>
    </location>
</feature>
<evidence type="ECO:0000256" key="7">
    <source>
        <dbReference type="ARBA" id="ARBA00022729"/>
    </source>
</evidence>
<keyword evidence="14" id="KW-0325">Glycoprotein</keyword>